<sequence length="171" mass="19417">MKRIGTSLDLWLKNVDDPVDGKNLIEFRFRRVPFGVVSSPLLLAAVIKHHLQSVPSNVARELERNLYVDNAIIEAEIPEEAKSKYKEVKEIFKTAQMNMREFLSNSIEFNKSIPESDQATVPSQRGNDPKSRTVSYINRNSCNAIHQQAVGFARYSGIFVDRLYVCAEVDS</sequence>
<dbReference type="SUPFAM" id="SSF56672">
    <property type="entry name" value="DNA/RNA polymerases"/>
    <property type="match status" value="1"/>
</dbReference>
<reference evidence="3" key="1">
    <citation type="submission" date="2016-06" db="UniProtKB">
        <authorList>
            <consortium name="WormBaseParasite"/>
        </authorList>
    </citation>
    <scope>IDENTIFICATION</scope>
</reference>
<keyword evidence="2" id="KW-1185">Reference proteome</keyword>
<evidence type="ECO:0000313" key="2">
    <source>
        <dbReference type="Proteomes" id="UP000271098"/>
    </source>
</evidence>
<protein>
    <submittedName>
        <fullName evidence="3">Reverse transcriptase domain-containing protein</fullName>
    </submittedName>
</protein>
<evidence type="ECO:0000313" key="3">
    <source>
        <dbReference type="WBParaSite" id="GPUH_0001303001-mRNA-1"/>
    </source>
</evidence>
<accession>A0A183DWC5</accession>
<evidence type="ECO:0000313" key="1">
    <source>
        <dbReference type="EMBL" id="VDN21486.1"/>
    </source>
</evidence>
<dbReference type="InterPro" id="IPR043502">
    <property type="entry name" value="DNA/RNA_pol_sf"/>
</dbReference>
<dbReference type="OrthoDB" id="5920525at2759"/>
<dbReference type="WBParaSite" id="GPUH_0001303001-mRNA-1">
    <property type="protein sequence ID" value="GPUH_0001303001-mRNA-1"/>
    <property type="gene ID" value="GPUH_0001303001"/>
</dbReference>
<dbReference type="EMBL" id="UYRT01079839">
    <property type="protein sequence ID" value="VDN21486.1"/>
    <property type="molecule type" value="Genomic_DNA"/>
</dbReference>
<dbReference type="AlphaFoldDB" id="A0A183DWC5"/>
<reference evidence="1 2" key="2">
    <citation type="submission" date="2018-11" db="EMBL/GenBank/DDBJ databases">
        <authorList>
            <consortium name="Pathogen Informatics"/>
        </authorList>
    </citation>
    <scope>NUCLEOTIDE SEQUENCE [LARGE SCALE GENOMIC DNA]</scope>
</reference>
<name>A0A183DWC5_9BILA</name>
<organism evidence="3">
    <name type="scientific">Gongylonema pulchrum</name>
    <dbReference type="NCBI Taxonomy" id="637853"/>
    <lineage>
        <taxon>Eukaryota</taxon>
        <taxon>Metazoa</taxon>
        <taxon>Ecdysozoa</taxon>
        <taxon>Nematoda</taxon>
        <taxon>Chromadorea</taxon>
        <taxon>Rhabditida</taxon>
        <taxon>Spirurina</taxon>
        <taxon>Spiruromorpha</taxon>
        <taxon>Spiruroidea</taxon>
        <taxon>Gongylonematidae</taxon>
        <taxon>Gongylonema</taxon>
    </lineage>
</organism>
<dbReference type="Proteomes" id="UP000271098">
    <property type="component" value="Unassembled WGS sequence"/>
</dbReference>
<gene>
    <name evidence="1" type="ORF">GPUH_LOCUS13016</name>
</gene>
<proteinExistence type="predicted"/>